<dbReference type="RefSeq" id="WP_188665101.1">
    <property type="nucleotide sequence ID" value="NZ_BMHV01000015.1"/>
</dbReference>
<keyword evidence="6" id="KW-0411">Iron-sulfur</keyword>
<proteinExistence type="inferred from homology"/>
<dbReference type="EMBL" id="BMHV01000015">
    <property type="protein sequence ID" value="GGF67919.1"/>
    <property type="molecule type" value="Genomic_DNA"/>
</dbReference>
<evidence type="ECO:0000256" key="7">
    <source>
        <dbReference type="ARBA" id="ARBA00039386"/>
    </source>
</evidence>
<keyword evidence="1" id="KW-0813">Transport</keyword>
<evidence type="ECO:0000259" key="9">
    <source>
        <dbReference type="Pfam" id="PF04324"/>
    </source>
</evidence>
<dbReference type="Gene3D" id="1.10.10.1100">
    <property type="entry name" value="BFD-like [2Fe-2S]-binding domain"/>
    <property type="match status" value="1"/>
</dbReference>
<evidence type="ECO:0000256" key="2">
    <source>
        <dbReference type="ARBA" id="ARBA00022714"/>
    </source>
</evidence>
<evidence type="ECO:0000313" key="10">
    <source>
        <dbReference type="EMBL" id="GGF67919.1"/>
    </source>
</evidence>
<dbReference type="InterPro" id="IPR052371">
    <property type="entry name" value="BFD-associated_ferredoxin"/>
</dbReference>
<keyword evidence="5" id="KW-0408">Iron</keyword>
<dbReference type="Pfam" id="PF04324">
    <property type="entry name" value="Fer2_BFD"/>
    <property type="match status" value="1"/>
</dbReference>
<evidence type="ECO:0000313" key="11">
    <source>
        <dbReference type="Proteomes" id="UP000632498"/>
    </source>
</evidence>
<dbReference type="PANTHER" id="PTHR37424:SF1">
    <property type="entry name" value="BACTERIOFERRITIN-ASSOCIATED FERREDOXIN"/>
    <property type="match status" value="1"/>
</dbReference>
<evidence type="ECO:0000256" key="3">
    <source>
        <dbReference type="ARBA" id="ARBA00022723"/>
    </source>
</evidence>
<name>A0A917C4N2_9PROT</name>
<dbReference type="InterPro" id="IPR007419">
    <property type="entry name" value="BFD-like_2Fe2S-bd_dom"/>
</dbReference>
<reference evidence="10" key="1">
    <citation type="journal article" date="2014" name="Int. J. Syst. Evol. Microbiol.">
        <title>Complete genome sequence of Corynebacterium casei LMG S-19264T (=DSM 44701T), isolated from a smear-ripened cheese.</title>
        <authorList>
            <consortium name="US DOE Joint Genome Institute (JGI-PGF)"/>
            <person name="Walter F."/>
            <person name="Albersmeier A."/>
            <person name="Kalinowski J."/>
            <person name="Ruckert C."/>
        </authorList>
    </citation>
    <scope>NUCLEOTIDE SEQUENCE</scope>
    <source>
        <strain evidence="10">CGMCC 1.15254</strain>
    </source>
</reference>
<keyword evidence="2" id="KW-0001">2Fe-2S</keyword>
<evidence type="ECO:0000256" key="6">
    <source>
        <dbReference type="ARBA" id="ARBA00023014"/>
    </source>
</evidence>
<evidence type="ECO:0000256" key="4">
    <source>
        <dbReference type="ARBA" id="ARBA00022982"/>
    </source>
</evidence>
<dbReference type="Proteomes" id="UP000632498">
    <property type="component" value="Unassembled WGS sequence"/>
</dbReference>
<sequence length="63" mass="6853">MYVCVCNGLREKEVRNAVKGGADTVGRIFKAYGCKPDCAQCIGCMRDVIEEEIAPSEQLLAAE</sequence>
<evidence type="ECO:0000256" key="8">
    <source>
        <dbReference type="ARBA" id="ARBA00046332"/>
    </source>
</evidence>
<dbReference type="GO" id="GO:0046872">
    <property type="term" value="F:metal ion binding"/>
    <property type="evidence" value="ECO:0007669"/>
    <property type="project" value="UniProtKB-KW"/>
</dbReference>
<comment type="similarity">
    <text evidence="8">Belongs to the Bfd family.</text>
</comment>
<dbReference type="PANTHER" id="PTHR37424">
    <property type="entry name" value="BACTERIOFERRITIN-ASSOCIATED FERREDOXIN"/>
    <property type="match status" value="1"/>
</dbReference>
<reference evidence="10" key="2">
    <citation type="submission" date="2020-09" db="EMBL/GenBank/DDBJ databases">
        <authorList>
            <person name="Sun Q."/>
            <person name="Zhou Y."/>
        </authorList>
    </citation>
    <scope>NUCLEOTIDE SEQUENCE</scope>
    <source>
        <strain evidence="10">CGMCC 1.15254</strain>
    </source>
</reference>
<evidence type="ECO:0000256" key="1">
    <source>
        <dbReference type="ARBA" id="ARBA00022448"/>
    </source>
</evidence>
<dbReference type="GO" id="GO:0051537">
    <property type="term" value="F:2 iron, 2 sulfur cluster binding"/>
    <property type="evidence" value="ECO:0007669"/>
    <property type="project" value="UniProtKB-KW"/>
</dbReference>
<evidence type="ECO:0000256" key="5">
    <source>
        <dbReference type="ARBA" id="ARBA00023004"/>
    </source>
</evidence>
<feature type="domain" description="BFD-like [2Fe-2S]-binding" evidence="9">
    <location>
        <begin position="2"/>
        <end position="51"/>
    </location>
</feature>
<organism evidence="10 11">
    <name type="scientific">Terasakiella brassicae</name>
    <dbReference type="NCBI Taxonomy" id="1634917"/>
    <lineage>
        <taxon>Bacteria</taxon>
        <taxon>Pseudomonadati</taxon>
        <taxon>Pseudomonadota</taxon>
        <taxon>Alphaproteobacteria</taxon>
        <taxon>Rhodospirillales</taxon>
        <taxon>Terasakiellaceae</taxon>
        <taxon>Terasakiella</taxon>
    </lineage>
</organism>
<dbReference type="InterPro" id="IPR041854">
    <property type="entry name" value="BFD-like_2Fe2S-bd_dom_sf"/>
</dbReference>
<keyword evidence="11" id="KW-1185">Reference proteome</keyword>
<protein>
    <recommendedName>
        <fullName evidence="7">Bacterioferritin-associated ferredoxin</fullName>
    </recommendedName>
</protein>
<gene>
    <name evidence="10" type="ORF">GCM10011332_22580</name>
</gene>
<accession>A0A917C4N2</accession>
<keyword evidence="3" id="KW-0479">Metal-binding</keyword>
<comment type="caution">
    <text evidence="10">The sequence shown here is derived from an EMBL/GenBank/DDBJ whole genome shotgun (WGS) entry which is preliminary data.</text>
</comment>
<dbReference type="AlphaFoldDB" id="A0A917C4N2"/>
<keyword evidence="4" id="KW-0249">Electron transport</keyword>